<evidence type="ECO:0000313" key="2">
    <source>
        <dbReference type="Proteomes" id="UP001219525"/>
    </source>
</evidence>
<comment type="caution">
    <text evidence="1">The sequence shown here is derived from an EMBL/GenBank/DDBJ whole genome shotgun (WGS) entry which is preliminary data.</text>
</comment>
<organism evidence="1 2">
    <name type="scientific">Mycena pura</name>
    <dbReference type="NCBI Taxonomy" id="153505"/>
    <lineage>
        <taxon>Eukaryota</taxon>
        <taxon>Fungi</taxon>
        <taxon>Dikarya</taxon>
        <taxon>Basidiomycota</taxon>
        <taxon>Agaricomycotina</taxon>
        <taxon>Agaricomycetes</taxon>
        <taxon>Agaricomycetidae</taxon>
        <taxon>Agaricales</taxon>
        <taxon>Marasmiineae</taxon>
        <taxon>Mycenaceae</taxon>
        <taxon>Mycena</taxon>
    </lineage>
</organism>
<dbReference type="EMBL" id="JARJCW010000014">
    <property type="protein sequence ID" value="KAJ7217165.1"/>
    <property type="molecule type" value="Genomic_DNA"/>
</dbReference>
<dbReference type="Proteomes" id="UP001219525">
    <property type="component" value="Unassembled WGS sequence"/>
</dbReference>
<gene>
    <name evidence="1" type="ORF">GGX14DRAFT_440555</name>
</gene>
<accession>A0AAD6YJW5</accession>
<keyword evidence="2" id="KW-1185">Reference proteome</keyword>
<protein>
    <submittedName>
        <fullName evidence="1">Uncharacterized protein</fullName>
    </submittedName>
</protein>
<dbReference type="AlphaFoldDB" id="A0AAD6YJW5"/>
<evidence type="ECO:0000313" key="1">
    <source>
        <dbReference type="EMBL" id="KAJ7217165.1"/>
    </source>
</evidence>
<reference evidence="1" key="1">
    <citation type="submission" date="2023-03" db="EMBL/GenBank/DDBJ databases">
        <title>Massive genome expansion in bonnet fungi (Mycena s.s.) driven by repeated elements and novel gene families across ecological guilds.</title>
        <authorList>
            <consortium name="Lawrence Berkeley National Laboratory"/>
            <person name="Harder C.B."/>
            <person name="Miyauchi S."/>
            <person name="Viragh M."/>
            <person name="Kuo A."/>
            <person name="Thoen E."/>
            <person name="Andreopoulos B."/>
            <person name="Lu D."/>
            <person name="Skrede I."/>
            <person name="Drula E."/>
            <person name="Henrissat B."/>
            <person name="Morin E."/>
            <person name="Kohler A."/>
            <person name="Barry K."/>
            <person name="LaButti K."/>
            <person name="Morin E."/>
            <person name="Salamov A."/>
            <person name="Lipzen A."/>
            <person name="Mereny Z."/>
            <person name="Hegedus B."/>
            <person name="Baldrian P."/>
            <person name="Stursova M."/>
            <person name="Weitz H."/>
            <person name="Taylor A."/>
            <person name="Grigoriev I.V."/>
            <person name="Nagy L.G."/>
            <person name="Martin F."/>
            <person name="Kauserud H."/>
        </authorList>
    </citation>
    <scope>NUCLEOTIDE SEQUENCE</scope>
    <source>
        <strain evidence="1">9144</strain>
    </source>
</reference>
<name>A0AAD6YJW5_9AGAR</name>
<proteinExistence type="predicted"/>
<sequence length="295" mass="31749">MSLLAPIVQVFDYALQPIAPFTWFNLEISTLDVVAAFRLCLVLRQIKESLHREHVSKKNHGSVEPKSFARDLCTTLTVVYGGEVMTAPLLGIPPSFMISGVVPAFYACVQAIVEALPSVPPMSIHTELPLSFVDGFTRVFLLVNLIPPAVTANSSPVIAASPWTLLVTSFATANGGFFLTNLFSFLNPTPIAIQTPPELQPYGWTTTDLWCAPLVTGLYALLTHAQPFWADAHNVLSGMLGGSASTKSGSVEALDPHVARAVCVVVLTTLFVGRTIKNFAPSRPGGFKGEKLKTQ</sequence>